<protein>
    <submittedName>
        <fullName evidence="2">Methyltransferase type 11</fullName>
    </submittedName>
</protein>
<keyword evidence="2" id="KW-0808">Transferase</keyword>
<gene>
    <name evidence="2" type="ORF">ASZ90_011533</name>
</gene>
<dbReference type="CDD" id="cd02440">
    <property type="entry name" value="AdoMet_MTases"/>
    <property type="match status" value="1"/>
</dbReference>
<keyword evidence="2" id="KW-0489">Methyltransferase</keyword>
<dbReference type="GO" id="GO:0032259">
    <property type="term" value="P:methylation"/>
    <property type="evidence" value="ECO:0007669"/>
    <property type="project" value="UniProtKB-KW"/>
</dbReference>
<proteinExistence type="predicted"/>
<organism evidence="2">
    <name type="scientific">hydrocarbon metagenome</name>
    <dbReference type="NCBI Taxonomy" id="938273"/>
    <lineage>
        <taxon>unclassified sequences</taxon>
        <taxon>metagenomes</taxon>
        <taxon>ecological metagenomes</taxon>
    </lineage>
</organism>
<accession>A0A0W8FD20</accession>
<comment type="caution">
    <text evidence="2">The sequence shown here is derived from an EMBL/GenBank/DDBJ whole genome shotgun (WGS) entry which is preliminary data.</text>
</comment>
<dbReference type="InterPro" id="IPR029063">
    <property type="entry name" value="SAM-dependent_MTases_sf"/>
</dbReference>
<evidence type="ECO:0000313" key="2">
    <source>
        <dbReference type="EMBL" id="KUG18775.1"/>
    </source>
</evidence>
<feature type="domain" description="Methyltransferase type 11" evidence="1">
    <location>
        <begin position="52"/>
        <end position="148"/>
    </location>
</feature>
<reference evidence="2" key="1">
    <citation type="journal article" date="2015" name="Proc. Natl. Acad. Sci. U.S.A.">
        <title>Networks of energetic and metabolic interactions define dynamics in microbial communities.</title>
        <authorList>
            <person name="Embree M."/>
            <person name="Liu J.K."/>
            <person name="Al-Bassam M.M."/>
            <person name="Zengler K."/>
        </authorList>
    </citation>
    <scope>NUCLEOTIDE SEQUENCE</scope>
</reference>
<name>A0A0W8FD20_9ZZZZ</name>
<dbReference type="AlphaFoldDB" id="A0A0W8FD20"/>
<dbReference type="InterPro" id="IPR013216">
    <property type="entry name" value="Methyltransf_11"/>
</dbReference>
<evidence type="ECO:0000259" key="1">
    <source>
        <dbReference type="Pfam" id="PF08241"/>
    </source>
</evidence>
<dbReference type="GO" id="GO:0008757">
    <property type="term" value="F:S-adenosylmethionine-dependent methyltransferase activity"/>
    <property type="evidence" value="ECO:0007669"/>
    <property type="project" value="InterPro"/>
</dbReference>
<dbReference type="EMBL" id="LNQE01001363">
    <property type="protein sequence ID" value="KUG18775.1"/>
    <property type="molecule type" value="Genomic_DNA"/>
</dbReference>
<dbReference type="PANTHER" id="PTHR43591">
    <property type="entry name" value="METHYLTRANSFERASE"/>
    <property type="match status" value="1"/>
</dbReference>
<sequence length="261" mass="29645">MSSYSAYKGTGFDQLDPFDSSDSNLWRKAEYLGRYLFAADFLRSRSIRLAADVSCGLGYGSIELATASEEVVGIDGSPEMIERAMAGCQEPNIRFNCLNLEEDDLCRHIREGSCGAAVSFETLEHLNDPGRAVDQFSRILMPEGFFICSVPNVISESGDDAGLPKNRSHKQWFNFPSLCRMVERRGMRVIYRLGQSRSRMLYRREQQLFNARRIRRRLSDETVMHSEEMIRWLSYVAAYPSVEDVDGSYSIIIIAQKQGSD</sequence>
<dbReference type="Gene3D" id="3.40.50.150">
    <property type="entry name" value="Vaccinia Virus protein VP39"/>
    <property type="match status" value="1"/>
</dbReference>
<dbReference type="SUPFAM" id="SSF53335">
    <property type="entry name" value="S-adenosyl-L-methionine-dependent methyltransferases"/>
    <property type="match status" value="1"/>
</dbReference>
<dbReference type="Pfam" id="PF08241">
    <property type="entry name" value="Methyltransf_11"/>
    <property type="match status" value="1"/>
</dbReference>